<comment type="caution">
    <text evidence="1">The sequence shown here is derived from an EMBL/GenBank/DDBJ whole genome shotgun (WGS) entry which is preliminary data.</text>
</comment>
<dbReference type="EMBL" id="LGRX02025750">
    <property type="protein sequence ID" value="KAK3251919.1"/>
    <property type="molecule type" value="Genomic_DNA"/>
</dbReference>
<organism evidence="1 2">
    <name type="scientific">Cymbomonas tetramitiformis</name>
    <dbReference type="NCBI Taxonomy" id="36881"/>
    <lineage>
        <taxon>Eukaryota</taxon>
        <taxon>Viridiplantae</taxon>
        <taxon>Chlorophyta</taxon>
        <taxon>Pyramimonadophyceae</taxon>
        <taxon>Pyramimonadales</taxon>
        <taxon>Pyramimonadaceae</taxon>
        <taxon>Cymbomonas</taxon>
    </lineage>
</organism>
<gene>
    <name evidence="1" type="ORF">CYMTET_38767</name>
</gene>
<protein>
    <submittedName>
        <fullName evidence="1">Uncharacterized protein</fullName>
    </submittedName>
</protein>
<keyword evidence="2" id="KW-1185">Reference proteome</keyword>
<name>A0AAE0F558_9CHLO</name>
<sequence length="123" mass="13417">MRRMLLSTRSLEGEDAKPYFNARSSLKKSARWRVLSVLGAIDPDTSAASIRCASSLGRYANGNVRSASEYLEFCGVDYMRRRVLDKAKTGGLPATHFNFAGSTSLPSRWQTGDNIPGAVGARD</sequence>
<evidence type="ECO:0000313" key="1">
    <source>
        <dbReference type="EMBL" id="KAK3251919.1"/>
    </source>
</evidence>
<evidence type="ECO:0000313" key="2">
    <source>
        <dbReference type="Proteomes" id="UP001190700"/>
    </source>
</evidence>
<reference evidence="1 2" key="1">
    <citation type="journal article" date="2015" name="Genome Biol. Evol.">
        <title>Comparative Genomics of a Bacterivorous Green Alga Reveals Evolutionary Causalities and Consequences of Phago-Mixotrophic Mode of Nutrition.</title>
        <authorList>
            <person name="Burns J.A."/>
            <person name="Paasch A."/>
            <person name="Narechania A."/>
            <person name="Kim E."/>
        </authorList>
    </citation>
    <scope>NUCLEOTIDE SEQUENCE [LARGE SCALE GENOMIC DNA]</scope>
    <source>
        <strain evidence="1 2">PLY_AMNH</strain>
    </source>
</reference>
<dbReference type="AlphaFoldDB" id="A0AAE0F558"/>
<accession>A0AAE0F558</accession>
<proteinExistence type="predicted"/>
<dbReference type="Proteomes" id="UP001190700">
    <property type="component" value="Unassembled WGS sequence"/>
</dbReference>